<dbReference type="PROSITE" id="PS50966">
    <property type="entry name" value="ZF_SWIM"/>
    <property type="match status" value="1"/>
</dbReference>
<keyword evidence="1" id="KW-0479">Metal-binding</keyword>
<evidence type="ECO:0000313" key="4">
    <source>
        <dbReference type="Proteomes" id="UP000001343"/>
    </source>
</evidence>
<feature type="domain" description="SWIM-type" evidence="2">
    <location>
        <begin position="59"/>
        <end position="87"/>
    </location>
</feature>
<comment type="caution">
    <text evidence="3">The sequence shown here is derived from an EMBL/GenBank/DDBJ whole genome shotgun (WGS) entry which is preliminary data.</text>
</comment>
<dbReference type="AlphaFoldDB" id="A0AA87ML65"/>
<proteinExistence type="predicted"/>
<name>A0AA87ML65_9LEPT</name>
<reference evidence="3 4" key="1">
    <citation type="journal article" date="2014" name="Int. J. Syst. Evol. Microbiol.">
        <title>Leptospira mayottensis sp. nov., a pathogenic species of the genus Leptospira isolated from humans.</title>
        <authorList>
            <person name="Bourhy P."/>
            <person name="Collet L."/>
            <person name="Brisse S."/>
            <person name="Picardeau M."/>
        </authorList>
    </citation>
    <scope>NUCLEOTIDE SEQUENCE [LARGE SCALE GENOMIC DNA]</scope>
    <source>
        <strain evidence="3 4">200901122</strain>
    </source>
</reference>
<gene>
    <name evidence="3" type="ORF">LEP1GSC125_1975</name>
</gene>
<evidence type="ECO:0000259" key="2">
    <source>
        <dbReference type="PROSITE" id="PS50966"/>
    </source>
</evidence>
<dbReference type="InterPro" id="IPR007527">
    <property type="entry name" value="Znf_SWIM"/>
</dbReference>
<keyword evidence="1" id="KW-0863">Zinc-finger</keyword>
<protein>
    <recommendedName>
        <fullName evidence="2">SWIM-type domain-containing protein</fullName>
    </recommendedName>
</protein>
<sequence>MRQDILSLSLQELEILTSKGTVNRALKDIESGIKGEWKETEDGNIEVVWEDSVVCVLPGSVLIQEADCTCLSTGVCRHIIRTVVAYQKRIADYKPGVAWNPGNVTDESLRSFVSASSFAKAKSIFDSGVVVELDRTDSPFAKIHGIGTVHFPVPNDIRYARADCKGALADQAIAIAVFAFRITYEEKKLVSTNIQETDISSQITNRADEIFKEIILFGLQGVGEYFKDRLSWLERSCIEEGLVWPADILSELQEEYSKYVSHDSLFDPDQVVYLLGEWFVRTDALKSNQREVPSLAISGDTKVYSSELLSRSLAGLGSEIQVLKKGLVVRSYFADSKSKEVLLYERFLENSSEKVIGNISIMKGVSLLDFGKSSIISSSIKKTAAGRLQFSSKAILNPQTFYFDSLSAKIVSDDFHKTIRIISEKPPRSLGPRWAAENFYVFKIEQFENFYFDTVLQRFHLEVIDKNGSVADVYLPYFGKAADGLENLKHALDNSLLHYVCGMASVMTGRLRIRPVSLVIEQNGSRKMLQPYLDPKSESSGSNFQILDRPPQEMDPLKEYINELKYIISEVYLVGIEQSYNVNHWRQLVQKFETLGLKRISTLLKSVIYSMQATNVNYVSPIFTLTALICLAREIEIDMEC</sequence>
<dbReference type="EMBL" id="AKWM02000078">
    <property type="protein sequence ID" value="EKR98372.1"/>
    <property type="molecule type" value="Genomic_DNA"/>
</dbReference>
<keyword evidence="1" id="KW-0862">Zinc</keyword>
<evidence type="ECO:0000256" key="1">
    <source>
        <dbReference type="PROSITE-ProRule" id="PRU00325"/>
    </source>
</evidence>
<evidence type="ECO:0000313" key="3">
    <source>
        <dbReference type="EMBL" id="EKR98372.1"/>
    </source>
</evidence>
<dbReference type="Proteomes" id="UP000001343">
    <property type="component" value="Unassembled WGS sequence"/>
</dbReference>
<accession>A0AA87ML65</accession>
<dbReference type="RefSeq" id="WP_002764408.1">
    <property type="nucleotide sequence ID" value="NZ_AKWM02000078.1"/>
</dbReference>
<dbReference type="GO" id="GO:0008270">
    <property type="term" value="F:zinc ion binding"/>
    <property type="evidence" value="ECO:0007669"/>
    <property type="project" value="UniProtKB-KW"/>
</dbReference>
<organism evidence="3 4">
    <name type="scientific">Leptospira mayottensis 200901122</name>
    <dbReference type="NCBI Taxonomy" id="1193010"/>
    <lineage>
        <taxon>Bacteria</taxon>
        <taxon>Pseudomonadati</taxon>
        <taxon>Spirochaetota</taxon>
        <taxon>Spirochaetia</taxon>
        <taxon>Leptospirales</taxon>
        <taxon>Leptospiraceae</taxon>
        <taxon>Leptospira</taxon>
    </lineage>
</organism>